<proteinExistence type="predicted"/>
<feature type="modified residue" description="4-aspartylphosphate" evidence="1">
    <location>
        <position position="59"/>
    </location>
</feature>
<dbReference type="RefSeq" id="WP_369602017.1">
    <property type="nucleotide sequence ID" value="NZ_CP154858.1"/>
</dbReference>
<dbReference type="EMBL" id="CP154858">
    <property type="protein sequence ID" value="XDT73016.1"/>
    <property type="molecule type" value="Genomic_DNA"/>
</dbReference>
<dbReference type="CDD" id="cd17569">
    <property type="entry name" value="REC_HupR-like"/>
    <property type="match status" value="1"/>
</dbReference>
<keyword evidence="1" id="KW-0597">Phosphoprotein</keyword>
<evidence type="ECO:0000259" key="4">
    <source>
        <dbReference type="PROSITE" id="PS51832"/>
    </source>
</evidence>
<dbReference type="GO" id="GO:0008081">
    <property type="term" value="F:phosphoric diester hydrolase activity"/>
    <property type="evidence" value="ECO:0007669"/>
    <property type="project" value="UniProtKB-ARBA"/>
</dbReference>
<reference evidence="5" key="1">
    <citation type="submission" date="2024-05" db="EMBL/GenBank/DDBJ databases">
        <title>Genome sequencing of novel strain.</title>
        <authorList>
            <person name="Ganbat D."/>
            <person name="Ganbat S."/>
            <person name="Lee S.-J."/>
        </authorList>
    </citation>
    <scope>NUCLEOTIDE SEQUENCE</scope>
    <source>
        <strain evidence="5">SMD15-11</strain>
    </source>
</reference>
<dbReference type="PROSITE" id="PS50110">
    <property type="entry name" value="RESPONSE_REGULATORY"/>
    <property type="match status" value="1"/>
</dbReference>
<feature type="domain" description="HD-GYP" evidence="4">
    <location>
        <begin position="173"/>
        <end position="369"/>
    </location>
</feature>
<dbReference type="KEGG" id="tcd:AAIA72_03240"/>
<feature type="coiled-coil region" evidence="2">
    <location>
        <begin position="127"/>
        <end position="158"/>
    </location>
</feature>
<name>A0AB39UXQ8_9GAMM</name>
<keyword evidence="2" id="KW-0175">Coiled coil</keyword>
<dbReference type="CDD" id="cd00077">
    <property type="entry name" value="HDc"/>
    <property type="match status" value="1"/>
</dbReference>
<protein>
    <submittedName>
        <fullName evidence="5">HD domain-containing phosphohydrolase</fullName>
    </submittedName>
</protein>
<dbReference type="GO" id="GO:0000160">
    <property type="term" value="P:phosphorelay signal transduction system"/>
    <property type="evidence" value="ECO:0007669"/>
    <property type="project" value="InterPro"/>
</dbReference>
<dbReference type="Pfam" id="PF00072">
    <property type="entry name" value="Response_reg"/>
    <property type="match status" value="1"/>
</dbReference>
<dbReference type="PROSITE" id="PS51832">
    <property type="entry name" value="HD_GYP"/>
    <property type="match status" value="1"/>
</dbReference>
<dbReference type="InterPro" id="IPR011006">
    <property type="entry name" value="CheY-like_superfamily"/>
</dbReference>
<dbReference type="Gene3D" id="1.10.3210.10">
    <property type="entry name" value="Hypothetical protein af1432"/>
    <property type="match status" value="1"/>
</dbReference>
<evidence type="ECO:0000256" key="2">
    <source>
        <dbReference type="SAM" id="Coils"/>
    </source>
</evidence>
<accession>A0AB39UXQ8</accession>
<dbReference type="PANTHER" id="PTHR45228:SF8">
    <property type="entry name" value="TWO-COMPONENT RESPONSE REGULATOR-RELATED"/>
    <property type="match status" value="1"/>
</dbReference>
<organism evidence="5">
    <name type="scientific">Thermohahella caldifontis</name>
    <dbReference type="NCBI Taxonomy" id="3142973"/>
    <lineage>
        <taxon>Bacteria</taxon>
        <taxon>Pseudomonadati</taxon>
        <taxon>Pseudomonadota</taxon>
        <taxon>Gammaproteobacteria</taxon>
        <taxon>Oceanospirillales</taxon>
        <taxon>Hahellaceae</taxon>
        <taxon>Thermohahella</taxon>
    </lineage>
</organism>
<feature type="domain" description="Response regulatory" evidence="3">
    <location>
        <begin position="10"/>
        <end position="125"/>
    </location>
</feature>
<dbReference type="InterPro" id="IPR003607">
    <property type="entry name" value="HD/PDEase_dom"/>
</dbReference>
<evidence type="ECO:0000259" key="3">
    <source>
        <dbReference type="PROSITE" id="PS50110"/>
    </source>
</evidence>
<sequence length="433" mass="49384">MSEAEEFTPAVLLVDDEANILSSLRRLLRRQRYDIFTAESGREGLEILEREHIDLVVSDMRMPEMSGAEFLEEVSRKWPDTVRIILTGYADLEATVSAVNKAGIFRYLSKPWDEHDLISTIEQGLETLRLRRERDRLVEELRTLNESLEAQVRARTEEIRQTAEMLDLAYKELSNSYTSIIRVFSSLVSLNKKKYKGQSRAVADLAKYMGLALKLPKDEVRQIYFAGLLHEMGKMVLPDRLLEKPEQMLQGDDLAQYQQYPVHGENALTSVEELNRTARYIRHHCEYFNGSGFPDGLKGEDIPLGARILRLARDYVGLQTGLMLSQSLDHEGAVEYIGHHSKTLYDPQLVALFLKIRDKIKLDIAPAEEMMCRTHALKAGMVLTRDLMSDAGVLLVAKGQALNENIIDKIMRIEKSEKAQYKVYVEVHEGAEA</sequence>
<dbReference type="InterPro" id="IPR037522">
    <property type="entry name" value="HD_GYP_dom"/>
</dbReference>
<gene>
    <name evidence="5" type="ORF">AAIA72_03240</name>
</gene>
<dbReference type="AlphaFoldDB" id="A0AB39UXQ8"/>
<dbReference type="InterPro" id="IPR052020">
    <property type="entry name" value="Cyclic_di-GMP/3'3'-cGAMP_PDE"/>
</dbReference>
<dbReference type="Gene3D" id="3.40.50.2300">
    <property type="match status" value="1"/>
</dbReference>
<evidence type="ECO:0000313" key="5">
    <source>
        <dbReference type="EMBL" id="XDT73016.1"/>
    </source>
</evidence>
<dbReference type="SMART" id="SM00448">
    <property type="entry name" value="REC"/>
    <property type="match status" value="1"/>
</dbReference>
<dbReference type="PANTHER" id="PTHR45228">
    <property type="entry name" value="CYCLIC DI-GMP PHOSPHODIESTERASE TM_0186-RELATED"/>
    <property type="match status" value="1"/>
</dbReference>
<evidence type="ECO:0000256" key="1">
    <source>
        <dbReference type="PROSITE-ProRule" id="PRU00169"/>
    </source>
</evidence>
<dbReference type="InterPro" id="IPR001789">
    <property type="entry name" value="Sig_transdc_resp-reg_receiver"/>
</dbReference>
<dbReference type="SUPFAM" id="SSF52172">
    <property type="entry name" value="CheY-like"/>
    <property type="match status" value="1"/>
</dbReference>
<dbReference type="Pfam" id="PF13487">
    <property type="entry name" value="HD_5"/>
    <property type="match status" value="1"/>
</dbReference>
<dbReference type="SUPFAM" id="SSF109604">
    <property type="entry name" value="HD-domain/PDEase-like"/>
    <property type="match status" value="1"/>
</dbReference>